<evidence type="ECO:0000256" key="3">
    <source>
        <dbReference type="SAM" id="MobiDB-lite"/>
    </source>
</evidence>
<dbReference type="InterPro" id="IPR039336">
    <property type="entry name" value="Midnolin"/>
</dbReference>
<dbReference type="Gene3D" id="3.10.20.90">
    <property type="entry name" value="Phosphatidylinositol 3-kinase Catalytic Subunit, Chain A, domain 1"/>
    <property type="match status" value="1"/>
</dbReference>
<evidence type="ECO:0000313" key="5">
    <source>
        <dbReference type="Proteomes" id="UP000295192"/>
    </source>
</evidence>
<feature type="compositionally biased region" description="Polar residues" evidence="3">
    <location>
        <begin position="1"/>
        <end position="12"/>
    </location>
</feature>
<dbReference type="PANTHER" id="PTHR23010">
    <property type="entry name" value="MIDNOLIN"/>
    <property type="match status" value="1"/>
</dbReference>
<name>A0A484ASP0_DRONA</name>
<sequence>MDKSTTTNTTNAKDAMDATVKNEPVATNGAGCGSSGTISNNNIGNSSINNNNNKKSSDNNSNNAGRQAFSQPAAMAAAIATTSALLSSTNSSTTLASRTGLVTGTGTERNNMMINLNISTTTGGNFSVSVEPHISIESLKKIIAKKLKVAKDRICLLHREK</sequence>
<feature type="region of interest" description="Disordered" evidence="3">
    <location>
        <begin position="1"/>
        <end position="69"/>
    </location>
</feature>
<dbReference type="Proteomes" id="UP000295192">
    <property type="component" value="Unassembled WGS sequence"/>
</dbReference>
<comment type="subcellular location">
    <subcellularLocation>
        <location evidence="1">Nucleus</location>
    </subcellularLocation>
</comment>
<evidence type="ECO:0000313" key="4">
    <source>
        <dbReference type="EMBL" id="TDG39609.1"/>
    </source>
</evidence>
<keyword evidence="2" id="KW-0539">Nucleus</keyword>
<proteinExistence type="predicted"/>
<accession>A0A484ASP0</accession>
<comment type="caution">
    <text evidence="4">The sequence shown here is derived from an EMBL/GenBank/DDBJ whole genome shotgun (WGS) entry which is preliminary data.</text>
</comment>
<evidence type="ECO:0000256" key="1">
    <source>
        <dbReference type="ARBA" id="ARBA00004123"/>
    </source>
</evidence>
<dbReference type="InterPro" id="IPR029071">
    <property type="entry name" value="Ubiquitin-like_domsf"/>
</dbReference>
<keyword evidence="5" id="KW-1185">Reference proteome</keyword>
<organism evidence="4 5">
    <name type="scientific">Drosophila navojoa</name>
    <name type="common">Fruit fly</name>
    <dbReference type="NCBI Taxonomy" id="7232"/>
    <lineage>
        <taxon>Eukaryota</taxon>
        <taxon>Metazoa</taxon>
        <taxon>Ecdysozoa</taxon>
        <taxon>Arthropoda</taxon>
        <taxon>Hexapoda</taxon>
        <taxon>Insecta</taxon>
        <taxon>Pterygota</taxon>
        <taxon>Neoptera</taxon>
        <taxon>Endopterygota</taxon>
        <taxon>Diptera</taxon>
        <taxon>Brachycera</taxon>
        <taxon>Muscomorpha</taxon>
        <taxon>Ephydroidea</taxon>
        <taxon>Drosophilidae</taxon>
        <taxon>Drosophila</taxon>
    </lineage>
</organism>
<evidence type="ECO:0008006" key="6">
    <source>
        <dbReference type="Google" id="ProtNLM"/>
    </source>
</evidence>
<evidence type="ECO:0000256" key="2">
    <source>
        <dbReference type="ARBA" id="ARBA00023242"/>
    </source>
</evidence>
<feature type="compositionally biased region" description="Low complexity" evidence="3">
    <location>
        <begin position="35"/>
        <end position="63"/>
    </location>
</feature>
<dbReference type="EMBL" id="LSRL02000930">
    <property type="protein sequence ID" value="TDG39609.1"/>
    <property type="molecule type" value="Genomic_DNA"/>
</dbReference>
<dbReference type="GO" id="GO:0005634">
    <property type="term" value="C:nucleus"/>
    <property type="evidence" value="ECO:0007669"/>
    <property type="project" value="UniProtKB-SubCell"/>
</dbReference>
<reference evidence="4 5" key="1">
    <citation type="journal article" date="2019" name="J. Hered.">
        <title>An Improved Genome Assembly for Drosophila navojoa, the Basal Species in the mojavensis Cluster.</title>
        <authorList>
            <person name="Vanderlinde T."/>
            <person name="Dupim E.G."/>
            <person name="Nazario-Yepiz N.O."/>
            <person name="Carvalho A.B."/>
        </authorList>
    </citation>
    <scope>NUCLEOTIDE SEQUENCE [LARGE SCALE GENOMIC DNA]</scope>
    <source>
        <strain evidence="4">Navoj_Jal97</strain>
        <tissue evidence="4">Whole organism</tissue>
    </source>
</reference>
<dbReference type="AlphaFoldDB" id="A0A484ASP0"/>
<dbReference type="SUPFAM" id="SSF54236">
    <property type="entry name" value="Ubiquitin-like"/>
    <property type="match status" value="1"/>
</dbReference>
<dbReference type="OMA" id="INWIWRI"/>
<protein>
    <recommendedName>
        <fullName evidence="6">Ubiquitin-like domain-containing protein</fullName>
    </recommendedName>
</protein>
<gene>
    <name evidence="4" type="ORF">AWZ03_013973</name>
</gene>
<dbReference type="PANTHER" id="PTHR23010:SF1">
    <property type="entry name" value="MIDNOLIN"/>
    <property type="match status" value="1"/>
</dbReference>